<dbReference type="OrthoDB" id="4240at2157"/>
<evidence type="ECO:0000256" key="5">
    <source>
        <dbReference type="ARBA" id="ARBA00023027"/>
    </source>
</evidence>
<evidence type="ECO:0000256" key="2">
    <source>
        <dbReference type="ARBA" id="ARBA00022723"/>
    </source>
</evidence>
<evidence type="ECO:0000256" key="6">
    <source>
        <dbReference type="HAMAP-Rule" id="MF_00304"/>
    </source>
</evidence>
<dbReference type="Pfam" id="PF01946">
    <property type="entry name" value="Thi4"/>
    <property type="match status" value="1"/>
</dbReference>
<dbReference type="Proteomes" id="UP000217784">
    <property type="component" value="Unassembled WGS sequence"/>
</dbReference>
<keyword evidence="4 6" id="KW-0408">Iron</keyword>
<comment type="function">
    <text evidence="6">Involved in the biosynthesis of the thiazole moiety of thiamine. Catalyzes the conversion of NAD and glycine to adenosine diphosphate 5-(2-hydroxyethyl)-4-methylthiazole-2-carboxylate (ADT), an adenylated thiazole intermediate, using free sulfide as a source of sulfur.</text>
</comment>
<dbReference type="SUPFAM" id="SSF51905">
    <property type="entry name" value="FAD/NAD(P)-binding domain"/>
    <property type="match status" value="1"/>
</dbReference>
<name>A0A2A2H8V6_METBR</name>
<dbReference type="InterPro" id="IPR002922">
    <property type="entry name" value="Thi4_fam"/>
</dbReference>
<organism evidence="7 8">
    <name type="scientific">Methanobacterium bryantii</name>
    <dbReference type="NCBI Taxonomy" id="2161"/>
    <lineage>
        <taxon>Archaea</taxon>
        <taxon>Methanobacteriati</taxon>
        <taxon>Methanobacteriota</taxon>
        <taxon>Methanomada group</taxon>
        <taxon>Methanobacteria</taxon>
        <taxon>Methanobacteriales</taxon>
        <taxon>Methanobacteriaceae</taxon>
        <taxon>Methanobacterium</taxon>
    </lineage>
</organism>
<dbReference type="PRINTS" id="PR00419">
    <property type="entry name" value="ADXRDTASE"/>
</dbReference>
<dbReference type="GO" id="GO:0016763">
    <property type="term" value="F:pentosyltransferase activity"/>
    <property type="evidence" value="ECO:0007669"/>
    <property type="project" value="UniProtKB-UniRule"/>
</dbReference>
<accession>A0A2A2H8V6</accession>
<feature type="binding site" evidence="6">
    <location>
        <position position="156"/>
    </location>
    <ligand>
        <name>Fe cation</name>
        <dbReference type="ChEBI" id="CHEBI:24875"/>
        <note>ligand shared between two adjacent protomers</note>
    </ligand>
</feature>
<proteinExistence type="inferred from homology"/>
<evidence type="ECO:0000256" key="3">
    <source>
        <dbReference type="ARBA" id="ARBA00022977"/>
    </source>
</evidence>
<dbReference type="GO" id="GO:0009229">
    <property type="term" value="P:thiamine diphosphate biosynthetic process"/>
    <property type="evidence" value="ECO:0007669"/>
    <property type="project" value="UniProtKB-UniRule"/>
</dbReference>
<dbReference type="AlphaFoldDB" id="A0A2A2H8V6"/>
<keyword evidence="5 6" id="KW-0520">NAD</keyword>
<dbReference type="GO" id="GO:0009228">
    <property type="term" value="P:thiamine biosynthetic process"/>
    <property type="evidence" value="ECO:0007669"/>
    <property type="project" value="UniProtKB-KW"/>
</dbReference>
<dbReference type="EC" id="2.4.2.59" evidence="6"/>
<feature type="binding site" description="in other chain" evidence="6">
    <location>
        <position position="171"/>
    </location>
    <ligand>
        <name>Fe cation</name>
        <dbReference type="ChEBI" id="CHEBI:24875"/>
        <note>ligand shared between two adjacent protomers</note>
    </ligand>
</feature>
<evidence type="ECO:0000313" key="8">
    <source>
        <dbReference type="Proteomes" id="UP000217784"/>
    </source>
</evidence>
<feature type="binding site" description="in other chain" evidence="6">
    <location>
        <position position="127"/>
    </location>
    <ligand>
        <name>NAD(+)</name>
        <dbReference type="ChEBI" id="CHEBI:57540"/>
        <note>ligand shared between two adjacent protomers</note>
    </ligand>
</feature>
<reference evidence="7 8" key="1">
    <citation type="journal article" date="2017" name="BMC Genomics">
        <title>Genomic analysis of methanogenic archaea reveals a shift towards energy conservation.</title>
        <authorList>
            <person name="Gilmore S.P."/>
            <person name="Henske J.K."/>
            <person name="Sexton J.A."/>
            <person name="Solomon K.V."/>
            <person name="Seppala S."/>
            <person name="Yoo J.I."/>
            <person name="Huyett L.M."/>
            <person name="Pressman A."/>
            <person name="Cogan J.Z."/>
            <person name="Kivenson V."/>
            <person name="Peng X."/>
            <person name="Tan Y."/>
            <person name="Valentine D.L."/>
            <person name="O'Malley M.A."/>
        </authorList>
    </citation>
    <scope>NUCLEOTIDE SEQUENCE [LARGE SCALE GENOMIC DNA]</scope>
    <source>
        <strain evidence="7 8">M.o.H.</strain>
    </source>
</reference>
<comment type="subunit">
    <text evidence="6">Homooctamer; tetramer of dimers.</text>
</comment>
<comment type="caution">
    <text evidence="7">The sequence shown here is derived from an EMBL/GenBank/DDBJ whole genome shotgun (WGS) entry which is preliminary data.</text>
</comment>
<dbReference type="InterPro" id="IPR036188">
    <property type="entry name" value="FAD/NAD-bd_sf"/>
</dbReference>
<dbReference type="NCBIfam" id="TIGR00292">
    <property type="entry name" value="sulfide-dependent adenosine diphosphate thiazole synthase"/>
    <property type="match status" value="1"/>
</dbReference>
<dbReference type="UniPathway" id="UPA00060"/>
<dbReference type="Gene3D" id="3.50.50.60">
    <property type="entry name" value="FAD/NAD(P)-binding domain"/>
    <property type="match status" value="1"/>
</dbReference>
<keyword evidence="2 6" id="KW-0479">Metal-binding</keyword>
<feature type="binding site" description="in other chain" evidence="6">
    <location>
        <begin position="55"/>
        <end position="56"/>
    </location>
    <ligand>
        <name>NAD(+)</name>
        <dbReference type="ChEBI" id="CHEBI:57540"/>
        <note>ligand shared between two adjacent protomers</note>
    </ligand>
</feature>
<keyword evidence="1 6" id="KW-0808">Transferase</keyword>
<feature type="binding site" evidence="6">
    <location>
        <begin position="154"/>
        <end position="156"/>
    </location>
    <ligand>
        <name>NAD(+)</name>
        <dbReference type="ChEBI" id="CHEBI:57540"/>
        <note>ligand shared between two adjacent protomers</note>
    </ligand>
</feature>
<evidence type="ECO:0000256" key="4">
    <source>
        <dbReference type="ARBA" id="ARBA00023004"/>
    </source>
</evidence>
<evidence type="ECO:0000256" key="1">
    <source>
        <dbReference type="ARBA" id="ARBA00022679"/>
    </source>
</evidence>
<comment type="cofactor">
    <cofactor evidence="6">
        <name>Fe(2+)</name>
        <dbReference type="ChEBI" id="CHEBI:29033"/>
    </cofactor>
</comment>
<keyword evidence="3 6" id="KW-0784">Thiamine biosynthesis</keyword>
<dbReference type="GO" id="GO:0005506">
    <property type="term" value="F:iron ion binding"/>
    <property type="evidence" value="ECO:0007669"/>
    <property type="project" value="UniProtKB-UniRule"/>
</dbReference>
<evidence type="ECO:0000313" key="7">
    <source>
        <dbReference type="EMBL" id="PAV05842.1"/>
    </source>
</evidence>
<protein>
    <recommendedName>
        <fullName evidence="6">Thiamine thiazole synthase</fullName>
        <ecNumber evidence="6">2.4.2.59</ecNumber>
    </recommendedName>
</protein>
<sequence length="259" mass="28216">MELDDVKISRAIIESFMEDFIDYTDIDVAIVGGGPSGLVAGYYLAKADFKVALFERKLSIGGGMWGGGMMFNKIVVQEESKRILDEFGIGSQKYDDDYYVADSVECVSTLCSKATQAGLKIFNLISIEDVMMKESKDVAGLVLNWSAVEMGRLHVDPLTIRTKAVIDATGHDCEVVKVVEKKVGPKLNTETGTIMGEKPMWAEVGEKALMDNTKEAYPGLYVTGMAANAVYGSPRMGPIFGGMLLSGERIAEILIEKLK</sequence>
<gene>
    <name evidence="6" type="primary">thi4</name>
    <name evidence="7" type="ORF">ASJ80_13320</name>
</gene>
<comment type="catalytic activity">
    <reaction evidence="6">
        <text>hydrogen sulfide + glycine + NAD(+) = ADP-5-ethyl-4-methylthiazole-2-carboxylate + nicotinamide + 3 H2O + H(+)</text>
        <dbReference type="Rhea" id="RHEA:55704"/>
        <dbReference type="ChEBI" id="CHEBI:15377"/>
        <dbReference type="ChEBI" id="CHEBI:15378"/>
        <dbReference type="ChEBI" id="CHEBI:17154"/>
        <dbReference type="ChEBI" id="CHEBI:29919"/>
        <dbReference type="ChEBI" id="CHEBI:57305"/>
        <dbReference type="ChEBI" id="CHEBI:57540"/>
        <dbReference type="ChEBI" id="CHEBI:139151"/>
        <dbReference type="EC" id="2.4.2.59"/>
    </reaction>
</comment>
<dbReference type="EMBL" id="LMVM01000001">
    <property type="protein sequence ID" value="PAV05842.1"/>
    <property type="molecule type" value="Genomic_DNA"/>
</dbReference>
<dbReference type="RefSeq" id="WP_069581884.1">
    <property type="nucleotide sequence ID" value="NZ_LMVM01000001.1"/>
</dbReference>
<feature type="binding site" description="in other chain" evidence="6">
    <location>
        <position position="63"/>
    </location>
    <ligand>
        <name>NAD(+)</name>
        <dbReference type="ChEBI" id="CHEBI:57540"/>
        <note>ligand shared between two adjacent protomers</note>
    </ligand>
</feature>
<feature type="binding site" description="in other chain" evidence="6">
    <location>
        <position position="36"/>
    </location>
    <ligand>
        <name>NAD(+)</name>
        <dbReference type="ChEBI" id="CHEBI:57540"/>
        <note>ligand shared between two adjacent protomers</note>
    </ligand>
</feature>
<feature type="binding site" evidence="6">
    <location>
        <position position="235"/>
    </location>
    <ligand>
        <name>glycine</name>
        <dbReference type="ChEBI" id="CHEBI:57305"/>
    </ligand>
</feature>
<keyword evidence="8" id="KW-1185">Reference proteome</keyword>
<comment type="similarity">
    <text evidence="6">Belongs to the THI4 family.</text>
</comment>
<comment type="pathway">
    <text evidence="6">Cofactor biosynthesis; thiamine diphosphate biosynthesis.</text>
</comment>
<comment type="caution">
    <text evidence="6">Lacks conserved residue(s) required for the propagation of feature annotation.</text>
</comment>
<dbReference type="PANTHER" id="PTHR43422:SF3">
    <property type="entry name" value="THIAMINE THIAZOLE SYNTHASE"/>
    <property type="match status" value="1"/>
</dbReference>
<dbReference type="InterPro" id="IPR022828">
    <property type="entry name" value="Thi4_prok"/>
</dbReference>
<dbReference type="HAMAP" id="MF_00304">
    <property type="entry name" value="Thi4"/>
    <property type="match status" value="1"/>
</dbReference>
<feature type="binding site" description="in other chain" evidence="6">
    <location>
        <position position="225"/>
    </location>
    <ligand>
        <name>NAD(+)</name>
        <dbReference type="ChEBI" id="CHEBI:57540"/>
        <note>ligand shared between two adjacent protomers</note>
    </ligand>
</feature>
<dbReference type="GO" id="GO:0052837">
    <property type="term" value="P:thiazole biosynthetic process"/>
    <property type="evidence" value="ECO:0007669"/>
    <property type="project" value="UniProtKB-UniRule"/>
</dbReference>
<dbReference type="PANTHER" id="PTHR43422">
    <property type="entry name" value="THIAMINE THIAZOLE SYNTHASE"/>
    <property type="match status" value="1"/>
</dbReference>